<dbReference type="Gene3D" id="3.30.460.10">
    <property type="entry name" value="Beta Polymerase, domain 2"/>
    <property type="match status" value="1"/>
</dbReference>
<dbReference type="InterPro" id="IPR002058">
    <property type="entry name" value="PAP_assoc"/>
</dbReference>
<name>A0AAD3D7A6_9STRA</name>
<evidence type="ECO:0000256" key="1">
    <source>
        <dbReference type="ARBA" id="ARBA00022723"/>
    </source>
</evidence>
<feature type="compositionally biased region" description="Basic residues" evidence="3">
    <location>
        <begin position="391"/>
        <end position="404"/>
    </location>
</feature>
<keyword evidence="2" id="KW-0460">Magnesium</keyword>
<dbReference type="EMBL" id="BLLK01000060">
    <property type="protein sequence ID" value="GFH58095.1"/>
    <property type="molecule type" value="Genomic_DNA"/>
</dbReference>
<dbReference type="GO" id="GO:0043634">
    <property type="term" value="P:polyadenylation-dependent ncRNA catabolic process"/>
    <property type="evidence" value="ECO:0007669"/>
    <property type="project" value="TreeGrafter"/>
</dbReference>
<dbReference type="GO" id="GO:0003729">
    <property type="term" value="F:mRNA binding"/>
    <property type="evidence" value="ECO:0007669"/>
    <property type="project" value="TreeGrafter"/>
</dbReference>
<feature type="domain" description="PAP-associated" evidence="4">
    <location>
        <begin position="1265"/>
        <end position="1346"/>
    </location>
</feature>
<dbReference type="InterPro" id="IPR045862">
    <property type="entry name" value="Trf4-like"/>
</dbReference>
<evidence type="ECO:0000259" key="4">
    <source>
        <dbReference type="Pfam" id="PF03828"/>
    </source>
</evidence>
<evidence type="ECO:0000313" key="7">
    <source>
        <dbReference type="Proteomes" id="UP001054902"/>
    </source>
</evidence>
<sequence length="1406" mass="159904">MSRIKKKQSEEIALIKNWIEQLSESEFRDAITFAFEKDANAKSHEYELLKQMVDLQSPPPTPIHPRAMGVKLASNVFSSDGRDEEERIMRNRRVRPRLYQFIERKTSNGFDLDQSLASLPPEIAAMVRKENTVQSSSKQKRNRGENALSYDVIARQFKASWGEQLSLAPTEEMRIIDEELLFGTYLKGGGEQSRCCTFKRCNYREHQDEKAYFLKVLKIASRGRFLSEEPQRKSCKFMAPWLQPTKEWFSLSTYLASRFEIALWNSFRFHRCNGFVKIVTVDSIEASLRQLNVSQISSAVTRVMKQLLEVSIADGKLRDELVYKLLTRRPDVRMTRDLEEIQLVRLNTTIDTFRIMLMNHLKSEITKLAERDLLNSHPNQQAVGNSGSRNVKGKKRRKKKKRRNKPIEMKLVAIDEKRGDDSNSTSNSSRSSNNVGLTLPPTITLNEEDNQHKIVALGILDDIMEGVWKKVGLQGKVQEEDGFQPTRMKVNAQKRQKEAYILKKRIKKKPEVLQKSENTPNSSDFIEDNMMTMKRSNLSPSLSIWNSNSRPPLFQASGGSKGLTNLFTPLETIDDRVESNFLTSNQGDQGFLHGGSYEYGDQNFSFFSDFFDNGKVDRDFASSTAASIASSILDNDEDEEVIPMEDDFFFRVPTPTEVLDSKQWPEADIVEVKEQEVETEVQVDVQETPGNEYDPDDSKIVPSMSDFEDEAREVKTPPVVVSLADLGELRRKKSSRHTFSDIEEETIDEGNEMPPENLSLPKQFSREDLRSIDVPPRRKNALCSSRTVDFSSLTYRNVAVKKSDKARSVSSHDVPHHYSKRPSLRRIKSFTRDMKEVIIDRGNFNLNACARSETALDDNEESSHWNVIPKNVVENDNNSVTKDGATTISSIPTYHEIDEIHNLRSERDSYRDICLTMAAEISKLKNMLALERINSNYSIPQNVDPFGIEYMNMPSFVHEQTEQGATKRYVAMSDAGLNEVPVSEDGNITETATVDVEKKRMQRANSFGVHHNFISGGSDIISLGNTTYSAVIPPQAIYPHKLAEKGNFNGLQSRLSDEVNLFLTKTAMTLKRLESKRIVAIQRLSRLITAIWPRAQLVSYGSQETNLRLPRSDLDFVICLPEVHKTTPAQIPGDLEGRNAINESNQKLLARKLKSESWIDPRSIKVIERTLIPVIKFTTKDTRSKSLQLDVSFDSRKHHGIESVVLVKQTIEAFPMIQPMVLILKQFLLDRGLLTAYTGGLSSHCLFLMITRYLQEQSVASYVDLGGLLMGFLDFYGNVFDPRTIGISILNGGQYFRRPNYQNGQPGTSHFSEPSLTRRNSFQDQNERVAGPSSFGLDPLYVEDPISRGNNVGRNSFRINQVQRAFSNSHRALVASLEWEIDVGQDEVKFPLLKSLFPSSYNSYND</sequence>
<accession>A0AAD3D7A6</accession>
<dbReference type="GO" id="GO:1990817">
    <property type="term" value="F:poly(A) RNA polymerase activity"/>
    <property type="evidence" value="ECO:0007669"/>
    <property type="project" value="InterPro"/>
</dbReference>
<dbReference type="Pfam" id="PF03828">
    <property type="entry name" value="PAP_assoc"/>
    <property type="match status" value="1"/>
</dbReference>
<evidence type="ECO:0008006" key="8">
    <source>
        <dbReference type="Google" id="ProtNLM"/>
    </source>
</evidence>
<comment type="caution">
    <text evidence="6">The sequence shown here is derived from an EMBL/GenBank/DDBJ whole genome shotgun (WGS) entry which is preliminary data.</text>
</comment>
<evidence type="ECO:0000259" key="5">
    <source>
        <dbReference type="Pfam" id="PF22600"/>
    </source>
</evidence>
<dbReference type="InterPro" id="IPR054708">
    <property type="entry name" value="MTPAP-like_central"/>
</dbReference>
<dbReference type="GO" id="GO:0031123">
    <property type="term" value="P:RNA 3'-end processing"/>
    <property type="evidence" value="ECO:0007669"/>
    <property type="project" value="TreeGrafter"/>
</dbReference>
<dbReference type="Proteomes" id="UP001054902">
    <property type="component" value="Unassembled WGS sequence"/>
</dbReference>
<feature type="region of interest" description="Disordered" evidence="3">
    <location>
        <begin position="376"/>
        <end position="442"/>
    </location>
</feature>
<dbReference type="CDD" id="cd05402">
    <property type="entry name" value="NT_PAP_TUTase"/>
    <property type="match status" value="1"/>
</dbReference>
<gene>
    <name evidence="6" type="ORF">CTEN210_14571</name>
</gene>
<dbReference type="InterPro" id="IPR043519">
    <property type="entry name" value="NT_sf"/>
</dbReference>
<proteinExistence type="predicted"/>
<dbReference type="PANTHER" id="PTHR23092:SF48">
    <property type="entry name" value="NUCLEOTIDYLTRANSFERASE FAMILY PROTEIN"/>
    <property type="match status" value="1"/>
</dbReference>
<feature type="compositionally biased region" description="Low complexity" evidence="3">
    <location>
        <begin position="422"/>
        <end position="434"/>
    </location>
</feature>
<dbReference type="GO" id="GO:0046872">
    <property type="term" value="F:metal ion binding"/>
    <property type="evidence" value="ECO:0007669"/>
    <property type="project" value="UniProtKB-KW"/>
</dbReference>
<feature type="domain" description="Poly(A) RNA polymerase mitochondrial-like central palm" evidence="5">
    <location>
        <begin position="1056"/>
        <end position="1196"/>
    </location>
</feature>
<keyword evidence="1" id="KW-0479">Metal-binding</keyword>
<reference evidence="6 7" key="1">
    <citation type="journal article" date="2021" name="Sci. Rep.">
        <title>The genome of the diatom Chaetoceros tenuissimus carries an ancient integrated fragment of an extant virus.</title>
        <authorList>
            <person name="Hongo Y."/>
            <person name="Kimura K."/>
            <person name="Takaki Y."/>
            <person name="Yoshida Y."/>
            <person name="Baba S."/>
            <person name="Kobayashi G."/>
            <person name="Nagasaki K."/>
            <person name="Hano T."/>
            <person name="Tomaru Y."/>
        </authorList>
    </citation>
    <scope>NUCLEOTIDE SEQUENCE [LARGE SCALE GENOMIC DNA]</scope>
    <source>
        <strain evidence="6 7">NIES-3715</strain>
    </source>
</reference>
<dbReference type="GO" id="GO:0005730">
    <property type="term" value="C:nucleolus"/>
    <property type="evidence" value="ECO:0007669"/>
    <property type="project" value="TreeGrafter"/>
</dbReference>
<evidence type="ECO:0000313" key="6">
    <source>
        <dbReference type="EMBL" id="GFH58095.1"/>
    </source>
</evidence>
<evidence type="ECO:0000256" key="3">
    <source>
        <dbReference type="SAM" id="MobiDB-lite"/>
    </source>
</evidence>
<dbReference type="Pfam" id="PF22600">
    <property type="entry name" value="MTPAP-like_central"/>
    <property type="match status" value="1"/>
</dbReference>
<evidence type="ECO:0000256" key="2">
    <source>
        <dbReference type="ARBA" id="ARBA00022842"/>
    </source>
</evidence>
<dbReference type="GO" id="GO:0031499">
    <property type="term" value="C:TRAMP complex"/>
    <property type="evidence" value="ECO:0007669"/>
    <property type="project" value="TreeGrafter"/>
</dbReference>
<dbReference type="SUPFAM" id="SSF81301">
    <property type="entry name" value="Nucleotidyltransferase"/>
    <property type="match status" value="1"/>
</dbReference>
<organism evidence="6 7">
    <name type="scientific">Chaetoceros tenuissimus</name>
    <dbReference type="NCBI Taxonomy" id="426638"/>
    <lineage>
        <taxon>Eukaryota</taxon>
        <taxon>Sar</taxon>
        <taxon>Stramenopiles</taxon>
        <taxon>Ochrophyta</taxon>
        <taxon>Bacillariophyta</taxon>
        <taxon>Coscinodiscophyceae</taxon>
        <taxon>Chaetocerotophycidae</taxon>
        <taxon>Chaetocerotales</taxon>
        <taxon>Chaetocerotaceae</taxon>
        <taxon>Chaetoceros</taxon>
    </lineage>
</organism>
<feature type="compositionally biased region" description="Polar residues" evidence="3">
    <location>
        <begin position="376"/>
        <end position="388"/>
    </location>
</feature>
<feature type="compositionally biased region" description="Basic and acidic residues" evidence="3">
    <location>
        <begin position="405"/>
        <end position="421"/>
    </location>
</feature>
<protein>
    <recommendedName>
        <fullName evidence="8">Polymerase nucleotidyl transferase domain-containing protein</fullName>
    </recommendedName>
</protein>
<keyword evidence="7" id="KW-1185">Reference proteome</keyword>
<dbReference type="PANTHER" id="PTHR23092">
    <property type="entry name" value="POLY(A) RNA POLYMERASE"/>
    <property type="match status" value="1"/>
</dbReference>
<dbReference type="SUPFAM" id="SSF81631">
    <property type="entry name" value="PAP/OAS1 substrate-binding domain"/>
    <property type="match status" value="1"/>
</dbReference>
<dbReference type="Gene3D" id="1.10.1410.10">
    <property type="match status" value="1"/>
</dbReference>